<evidence type="ECO:0000313" key="10">
    <source>
        <dbReference type="EMBL" id="MDR7300889.1"/>
    </source>
</evidence>
<dbReference type="RefSeq" id="WP_310270408.1">
    <property type="nucleotide sequence ID" value="NZ_JAVDXW010000001.1"/>
</dbReference>
<keyword evidence="11" id="KW-1185">Reference proteome</keyword>
<dbReference type="PANTHER" id="PTHR37424">
    <property type="entry name" value="BACTERIOFERRITIN-ASSOCIATED FERREDOXIN"/>
    <property type="match status" value="1"/>
</dbReference>
<evidence type="ECO:0000259" key="9">
    <source>
        <dbReference type="Pfam" id="PF04324"/>
    </source>
</evidence>
<protein>
    <recommendedName>
        <fullName evidence="7">Bacterioferritin-associated ferredoxin</fullName>
    </recommendedName>
</protein>
<evidence type="ECO:0000256" key="3">
    <source>
        <dbReference type="ARBA" id="ARBA00022723"/>
    </source>
</evidence>
<organism evidence="10 11">
    <name type="scientific">Haloactinomyces albus</name>
    <dbReference type="NCBI Taxonomy" id="1352928"/>
    <lineage>
        <taxon>Bacteria</taxon>
        <taxon>Bacillati</taxon>
        <taxon>Actinomycetota</taxon>
        <taxon>Actinomycetes</taxon>
        <taxon>Actinopolysporales</taxon>
        <taxon>Actinopolysporaceae</taxon>
        <taxon>Haloactinomyces</taxon>
    </lineage>
</organism>
<keyword evidence="4" id="KW-0249">Electron transport</keyword>
<name>A0AAE3ZC94_9ACTN</name>
<keyword evidence="5" id="KW-0408">Iron</keyword>
<comment type="similarity">
    <text evidence="8">Belongs to the Bfd family.</text>
</comment>
<dbReference type="GO" id="GO:0051537">
    <property type="term" value="F:2 iron, 2 sulfur cluster binding"/>
    <property type="evidence" value="ECO:0007669"/>
    <property type="project" value="UniProtKB-KW"/>
</dbReference>
<keyword evidence="1" id="KW-0813">Transport</keyword>
<dbReference type="InterPro" id="IPR007419">
    <property type="entry name" value="BFD-like_2Fe2S-bd_dom"/>
</dbReference>
<dbReference type="InterPro" id="IPR041854">
    <property type="entry name" value="BFD-like_2Fe2S-bd_dom_sf"/>
</dbReference>
<evidence type="ECO:0000256" key="1">
    <source>
        <dbReference type="ARBA" id="ARBA00022448"/>
    </source>
</evidence>
<evidence type="ECO:0000256" key="6">
    <source>
        <dbReference type="ARBA" id="ARBA00023014"/>
    </source>
</evidence>
<evidence type="ECO:0000256" key="8">
    <source>
        <dbReference type="ARBA" id="ARBA00046332"/>
    </source>
</evidence>
<evidence type="ECO:0000256" key="2">
    <source>
        <dbReference type="ARBA" id="ARBA00022714"/>
    </source>
</evidence>
<evidence type="ECO:0000256" key="5">
    <source>
        <dbReference type="ARBA" id="ARBA00023004"/>
    </source>
</evidence>
<reference evidence="10" key="1">
    <citation type="submission" date="2023-07" db="EMBL/GenBank/DDBJ databases">
        <title>Sequencing the genomes of 1000 actinobacteria strains.</title>
        <authorList>
            <person name="Klenk H.-P."/>
        </authorList>
    </citation>
    <scope>NUCLEOTIDE SEQUENCE</scope>
    <source>
        <strain evidence="10">DSM 45977</strain>
    </source>
</reference>
<evidence type="ECO:0000256" key="7">
    <source>
        <dbReference type="ARBA" id="ARBA00039386"/>
    </source>
</evidence>
<dbReference type="Pfam" id="PF04324">
    <property type="entry name" value="Fer2_BFD"/>
    <property type="match status" value="1"/>
</dbReference>
<proteinExistence type="inferred from homology"/>
<comment type="caution">
    <text evidence="10">The sequence shown here is derived from an EMBL/GenBank/DDBJ whole genome shotgun (WGS) entry which is preliminary data.</text>
</comment>
<accession>A0AAE3ZC94</accession>
<evidence type="ECO:0000313" key="11">
    <source>
        <dbReference type="Proteomes" id="UP001180845"/>
    </source>
</evidence>
<dbReference type="PANTHER" id="PTHR37424:SF1">
    <property type="entry name" value="BACTERIOFERRITIN-ASSOCIATED FERREDOXIN"/>
    <property type="match status" value="1"/>
</dbReference>
<dbReference type="Gene3D" id="1.10.10.1100">
    <property type="entry name" value="BFD-like [2Fe-2S]-binding domain"/>
    <property type="match status" value="1"/>
</dbReference>
<dbReference type="EMBL" id="JAVDXW010000001">
    <property type="protein sequence ID" value="MDR7300889.1"/>
    <property type="molecule type" value="Genomic_DNA"/>
</dbReference>
<feature type="domain" description="BFD-like [2Fe-2S]-binding" evidence="9">
    <location>
        <begin position="4"/>
        <end position="51"/>
    </location>
</feature>
<sequence length="69" mass="7045">MYACICAAVTKTQVRGCILAGARTVDEIGERCGAGTGCGSCVKRLGRMLDETESEGSAVDPSASLPYSA</sequence>
<evidence type="ECO:0000256" key="4">
    <source>
        <dbReference type="ARBA" id="ARBA00022982"/>
    </source>
</evidence>
<dbReference type="InterPro" id="IPR052371">
    <property type="entry name" value="BFD-associated_ferredoxin"/>
</dbReference>
<gene>
    <name evidence="10" type="ORF">JOF55_001070</name>
</gene>
<dbReference type="AlphaFoldDB" id="A0AAE3ZC94"/>
<keyword evidence="2" id="KW-0001">2Fe-2S</keyword>
<keyword evidence="3" id="KW-0479">Metal-binding</keyword>
<dbReference type="GO" id="GO:0046872">
    <property type="term" value="F:metal ion binding"/>
    <property type="evidence" value="ECO:0007669"/>
    <property type="project" value="UniProtKB-KW"/>
</dbReference>
<dbReference type="Proteomes" id="UP001180845">
    <property type="component" value="Unassembled WGS sequence"/>
</dbReference>
<keyword evidence="6" id="KW-0411">Iron-sulfur</keyword>